<dbReference type="EMBL" id="JBHLWO010000001">
    <property type="protein sequence ID" value="MFC0317730.1"/>
    <property type="molecule type" value="Genomic_DNA"/>
</dbReference>
<gene>
    <name evidence="7" type="ORF">ACFFI0_05395</name>
</gene>
<evidence type="ECO:0000256" key="6">
    <source>
        <dbReference type="SAM" id="Phobius"/>
    </source>
</evidence>
<keyword evidence="3 6" id="KW-0812">Transmembrane</keyword>
<protein>
    <submittedName>
        <fullName evidence="7">Lipopolysaccharide biosynthesis protein</fullName>
    </submittedName>
</protein>
<feature type="transmembrane region" description="Helical" evidence="6">
    <location>
        <begin position="303"/>
        <end position="321"/>
    </location>
</feature>
<reference evidence="7 8" key="1">
    <citation type="submission" date="2024-09" db="EMBL/GenBank/DDBJ databases">
        <authorList>
            <person name="Sun Q."/>
            <person name="Mori K."/>
        </authorList>
    </citation>
    <scope>NUCLEOTIDE SEQUENCE [LARGE SCALE GENOMIC DNA]</scope>
    <source>
        <strain evidence="7 8">CCM 7765</strain>
    </source>
</reference>
<accession>A0ABV6HFT7</accession>
<keyword evidence="4 6" id="KW-1133">Transmembrane helix</keyword>
<keyword evidence="8" id="KW-1185">Reference proteome</keyword>
<feature type="transmembrane region" description="Helical" evidence="6">
    <location>
        <begin position="220"/>
        <end position="238"/>
    </location>
</feature>
<evidence type="ECO:0000256" key="3">
    <source>
        <dbReference type="ARBA" id="ARBA00022692"/>
    </source>
</evidence>
<keyword evidence="2" id="KW-1003">Cell membrane</keyword>
<organism evidence="7 8">
    <name type="scientific">Olivibacter oleidegradans</name>
    <dbReference type="NCBI Taxonomy" id="760123"/>
    <lineage>
        <taxon>Bacteria</taxon>
        <taxon>Pseudomonadati</taxon>
        <taxon>Bacteroidota</taxon>
        <taxon>Sphingobacteriia</taxon>
        <taxon>Sphingobacteriales</taxon>
        <taxon>Sphingobacteriaceae</taxon>
        <taxon>Olivibacter</taxon>
    </lineage>
</organism>
<feature type="transmembrane region" description="Helical" evidence="6">
    <location>
        <begin position="120"/>
        <end position="140"/>
    </location>
</feature>
<comment type="subcellular location">
    <subcellularLocation>
        <location evidence="1">Cell membrane</location>
        <topology evidence="1">Multi-pass membrane protein</topology>
    </subcellularLocation>
</comment>
<evidence type="ECO:0000313" key="8">
    <source>
        <dbReference type="Proteomes" id="UP001589774"/>
    </source>
</evidence>
<feature type="transmembrane region" description="Helical" evidence="6">
    <location>
        <begin position="428"/>
        <end position="448"/>
    </location>
</feature>
<feature type="transmembrane region" description="Helical" evidence="6">
    <location>
        <begin position="80"/>
        <end position="100"/>
    </location>
</feature>
<keyword evidence="5 6" id="KW-0472">Membrane</keyword>
<sequence length="492" mass="56146">MGIIKQQTLKGTFFSYIGVFIGFVTNTFILTKVLDTDQVGLINILTSFSLIFAQFAILGFNATARYFPYFRNEKNKHNGYLFLACAISLIGFILFVIGAYAFKEVIISQKSQDNNLFRDYYWYLLPLTFANLYFNIFDLYSRLLYDAAAGRLIREFTLKLLILVCVVLLIFRILDFRSFMWLWLSANLMPMLLMMIRLVRKGNFSLKPNFNFLNKDVQRNLFNLCLFGILTGASPLLVDNIDRYMVNSYFGLADTGIYSIAASFGIIIALPTRSLYSIAYTVIAESWIRKDMANIHTVYRKSCINQSIVALFLFILVWANIHNALKVLPPDYADGVSIVFFIGLANLFDALTGVNAVILATSRYYRYDSFFYLALVGVTIGSNLFFIPKFGITGAAMATALTMFIFNLSRYLFILFKFKLQPFTVHNLLVIVLGVLIYWLSTLIPVQQNLYLDTFIRGGFITLLYAGSVYFLRLSSDINDMVADLLAKLKRS</sequence>
<dbReference type="PANTHER" id="PTHR30250">
    <property type="entry name" value="PST FAMILY PREDICTED COLANIC ACID TRANSPORTER"/>
    <property type="match status" value="1"/>
</dbReference>
<feature type="transmembrane region" description="Helical" evidence="6">
    <location>
        <begin position="12"/>
        <end position="34"/>
    </location>
</feature>
<feature type="transmembrane region" description="Helical" evidence="6">
    <location>
        <begin position="454"/>
        <end position="472"/>
    </location>
</feature>
<dbReference type="Proteomes" id="UP001589774">
    <property type="component" value="Unassembled WGS sequence"/>
</dbReference>
<feature type="transmembrane region" description="Helical" evidence="6">
    <location>
        <begin position="152"/>
        <end position="174"/>
    </location>
</feature>
<evidence type="ECO:0000256" key="1">
    <source>
        <dbReference type="ARBA" id="ARBA00004651"/>
    </source>
</evidence>
<feature type="transmembrane region" description="Helical" evidence="6">
    <location>
        <begin position="394"/>
        <end position="416"/>
    </location>
</feature>
<comment type="caution">
    <text evidence="7">The sequence shown here is derived from an EMBL/GenBank/DDBJ whole genome shotgun (WGS) entry which is preliminary data.</text>
</comment>
<feature type="transmembrane region" description="Helical" evidence="6">
    <location>
        <begin position="40"/>
        <end position="60"/>
    </location>
</feature>
<feature type="transmembrane region" description="Helical" evidence="6">
    <location>
        <begin position="258"/>
        <end position="283"/>
    </location>
</feature>
<name>A0ABV6HFT7_9SPHI</name>
<dbReference type="InterPro" id="IPR002797">
    <property type="entry name" value="Polysacc_synth"/>
</dbReference>
<feature type="transmembrane region" description="Helical" evidence="6">
    <location>
        <begin position="180"/>
        <end position="199"/>
    </location>
</feature>
<feature type="transmembrane region" description="Helical" evidence="6">
    <location>
        <begin position="370"/>
        <end position="388"/>
    </location>
</feature>
<feature type="transmembrane region" description="Helical" evidence="6">
    <location>
        <begin position="336"/>
        <end position="358"/>
    </location>
</feature>
<evidence type="ECO:0000256" key="2">
    <source>
        <dbReference type="ARBA" id="ARBA00022475"/>
    </source>
</evidence>
<dbReference type="Pfam" id="PF01943">
    <property type="entry name" value="Polysacc_synt"/>
    <property type="match status" value="1"/>
</dbReference>
<dbReference type="PANTHER" id="PTHR30250:SF11">
    <property type="entry name" value="O-ANTIGEN TRANSPORTER-RELATED"/>
    <property type="match status" value="1"/>
</dbReference>
<proteinExistence type="predicted"/>
<evidence type="ECO:0000313" key="7">
    <source>
        <dbReference type="EMBL" id="MFC0317730.1"/>
    </source>
</evidence>
<evidence type="ECO:0000256" key="5">
    <source>
        <dbReference type="ARBA" id="ARBA00023136"/>
    </source>
</evidence>
<evidence type="ECO:0000256" key="4">
    <source>
        <dbReference type="ARBA" id="ARBA00022989"/>
    </source>
</evidence>
<dbReference type="InterPro" id="IPR050833">
    <property type="entry name" value="Poly_Biosynth_Transport"/>
</dbReference>
<dbReference type="RefSeq" id="WP_130854457.1">
    <property type="nucleotide sequence ID" value="NZ_JBHLWO010000001.1"/>
</dbReference>